<keyword evidence="1" id="KW-0812">Transmembrane</keyword>
<evidence type="ECO:0000313" key="3">
    <source>
        <dbReference type="Proteomes" id="UP000199203"/>
    </source>
</evidence>
<sequence>MEQTSKTPFDKSAYDPLLFKSYKMTKKIIKYGFYTVLIYFAYEGFMLWE</sequence>
<proteinExistence type="predicted"/>
<reference evidence="3" key="1">
    <citation type="submission" date="2016-10" db="EMBL/GenBank/DDBJ databases">
        <authorList>
            <person name="Varghese N."/>
            <person name="Submissions S."/>
        </authorList>
    </citation>
    <scope>NUCLEOTIDE SEQUENCE [LARGE SCALE GENOMIC DNA]</scope>
    <source>
        <strain evidence="3">DSM 19684</strain>
    </source>
</reference>
<dbReference type="EMBL" id="FNBH01000004">
    <property type="protein sequence ID" value="SDG37680.1"/>
    <property type="molecule type" value="Genomic_DNA"/>
</dbReference>
<protein>
    <submittedName>
        <fullName evidence="2">Uncharacterized protein</fullName>
    </submittedName>
</protein>
<keyword evidence="3" id="KW-1185">Reference proteome</keyword>
<feature type="transmembrane region" description="Helical" evidence="1">
    <location>
        <begin position="28"/>
        <end position="48"/>
    </location>
</feature>
<accession>A0A1G7TSW9</accession>
<name>A0A1G7TSW9_9FLAO</name>
<organism evidence="2 3">
    <name type="scientific">Epilithonimonas hungarica</name>
    <dbReference type="NCBI Taxonomy" id="454006"/>
    <lineage>
        <taxon>Bacteria</taxon>
        <taxon>Pseudomonadati</taxon>
        <taxon>Bacteroidota</taxon>
        <taxon>Flavobacteriia</taxon>
        <taxon>Flavobacteriales</taxon>
        <taxon>Weeksellaceae</taxon>
        <taxon>Chryseobacterium group</taxon>
        <taxon>Epilithonimonas</taxon>
    </lineage>
</organism>
<evidence type="ECO:0000313" key="2">
    <source>
        <dbReference type="EMBL" id="SDG37680.1"/>
    </source>
</evidence>
<keyword evidence="1" id="KW-0472">Membrane</keyword>
<keyword evidence="1" id="KW-1133">Transmembrane helix</keyword>
<dbReference type="Proteomes" id="UP000199203">
    <property type="component" value="Unassembled WGS sequence"/>
</dbReference>
<evidence type="ECO:0000256" key="1">
    <source>
        <dbReference type="SAM" id="Phobius"/>
    </source>
</evidence>
<gene>
    <name evidence="2" type="ORF">SAMN05421825_3193</name>
</gene>
<dbReference type="AlphaFoldDB" id="A0A1G7TSW9"/>